<evidence type="ECO:0000256" key="5">
    <source>
        <dbReference type="SAM" id="Phobius"/>
    </source>
</evidence>
<evidence type="ECO:0000256" key="4">
    <source>
        <dbReference type="ARBA" id="ARBA00023136"/>
    </source>
</evidence>
<evidence type="ECO:0000256" key="6">
    <source>
        <dbReference type="SAM" id="SignalP"/>
    </source>
</evidence>
<feature type="transmembrane region" description="Helical" evidence="5">
    <location>
        <begin position="83"/>
        <end position="105"/>
    </location>
</feature>
<gene>
    <name evidence="7" type="ORF">DIURU_002206</name>
</gene>
<evidence type="ECO:0000256" key="1">
    <source>
        <dbReference type="ARBA" id="ARBA00004141"/>
    </source>
</evidence>
<keyword evidence="4 5" id="KW-0472">Membrane</keyword>
<evidence type="ECO:0000313" key="8">
    <source>
        <dbReference type="Proteomes" id="UP000449547"/>
    </source>
</evidence>
<dbReference type="GO" id="GO:0005886">
    <property type="term" value="C:plasma membrane"/>
    <property type="evidence" value="ECO:0007669"/>
    <property type="project" value="InterPro"/>
</dbReference>
<dbReference type="PANTHER" id="PTHR28013">
    <property type="entry name" value="PROTEIN DCV1-RELATED"/>
    <property type="match status" value="1"/>
</dbReference>
<evidence type="ECO:0008006" key="9">
    <source>
        <dbReference type="Google" id="ProtNLM"/>
    </source>
</evidence>
<evidence type="ECO:0000313" key="7">
    <source>
        <dbReference type="EMBL" id="KAA8903695.1"/>
    </source>
</evidence>
<dbReference type="VEuPathDB" id="FungiDB:DIURU_002206"/>
<evidence type="ECO:0000256" key="2">
    <source>
        <dbReference type="ARBA" id="ARBA00022692"/>
    </source>
</evidence>
<comment type="subcellular location">
    <subcellularLocation>
        <location evidence="1">Membrane</location>
        <topology evidence="1">Multi-pass membrane protein</topology>
    </subcellularLocation>
</comment>
<keyword evidence="8" id="KW-1185">Reference proteome</keyword>
<sequence length="301" mass="34230">MCTVFSLLPVISVPVTGLRSNLYLSKYQNYSFGVFGICDLNSNNCSVARIGYPAINDSFYNVNDEYSVAELPSNIQSTISKLLVVHVVAFGISAVQFLLVVAMLVMQEVKGSLAKEEKSDDVSQPMLSGETAVDDSHLDKHDHHYYKRISYQQFAPFMDWMLVFSLLSFLTTLLAFLADILLFISNLSYVGWIQLFPIIAHALISTLVCFMKRSISTRKLLDDDHVYLNDDMRMRPQLVSNLDWDRSSDDGFTYNVGPDIPLRQFQRSDDSEDISVASEAHPDDEHHVFYHNSLYHRSRQS</sequence>
<comment type="caution">
    <text evidence="7">The sequence shown here is derived from an EMBL/GenBank/DDBJ whole genome shotgun (WGS) entry which is preliminary data.</text>
</comment>
<dbReference type="Proteomes" id="UP000449547">
    <property type="component" value="Unassembled WGS sequence"/>
</dbReference>
<dbReference type="InterPro" id="IPR051380">
    <property type="entry name" value="pH-response_reg_palI/RIM9"/>
</dbReference>
<organism evidence="7 8">
    <name type="scientific">Diutina rugosa</name>
    <name type="common">Yeast</name>
    <name type="synonym">Candida rugosa</name>
    <dbReference type="NCBI Taxonomy" id="5481"/>
    <lineage>
        <taxon>Eukaryota</taxon>
        <taxon>Fungi</taxon>
        <taxon>Dikarya</taxon>
        <taxon>Ascomycota</taxon>
        <taxon>Saccharomycotina</taxon>
        <taxon>Pichiomycetes</taxon>
        <taxon>Debaryomycetaceae</taxon>
        <taxon>Diutina</taxon>
    </lineage>
</organism>
<dbReference type="Pfam" id="PF06687">
    <property type="entry name" value="SUR7"/>
    <property type="match status" value="1"/>
</dbReference>
<keyword evidence="3 5" id="KW-1133">Transmembrane helix</keyword>
<dbReference type="GeneID" id="54780857"/>
<dbReference type="GO" id="GO:0035838">
    <property type="term" value="C:growing cell tip"/>
    <property type="evidence" value="ECO:0007669"/>
    <property type="project" value="TreeGrafter"/>
</dbReference>
<dbReference type="GO" id="GO:0032153">
    <property type="term" value="C:cell division site"/>
    <property type="evidence" value="ECO:0007669"/>
    <property type="project" value="TreeGrafter"/>
</dbReference>
<dbReference type="AlphaFoldDB" id="A0A642UVE6"/>
<dbReference type="PANTHER" id="PTHR28013:SF3">
    <property type="entry name" value="PROTEIN DCV1-RELATED"/>
    <property type="match status" value="1"/>
</dbReference>
<keyword evidence="2 5" id="KW-0812">Transmembrane</keyword>
<dbReference type="OMA" id="HVVAFCF"/>
<proteinExistence type="predicted"/>
<protein>
    <recommendedName>
        <fullName evidence="9">PH-response regulator protein palI/RIM9</fullName>
    </recommendedName>
</protein>
<reference evidence="7 8" key="1">
    <citation type="submission" date="2019-07" db="EMBL/GenBank/DDBJ databases">
        <title>Genome assembly of two rare yeast pathogens: Diutina rugosa and Trichomonascus ciferrii.</title>
        <authorList>
            <person name="Mixao V."/>
            <person name="Saus E."/>
            <person name="Hansen A."/>
            <person name="Lass-Flor C."/>
            <person name="Gabaldon T."/>
        </authorList>
    </citation>
    <scope>NUCLEOTIDE SEQUENCE [LARGE SCALE GENOMIC DNA]</scope>
    <source>
        <strain evidence="7 8">CBS 613</strain>
    </source>
</reference>
<keyword evidence="6" id="KW-0732">Signal</keyword>
<accession>A0A642UVE6</accession>
<evidence type="ECO:0000256" key="3">
    <source>
        <dbReference type="ARBA" id="ARBA00022989"/>
    </source>
</evidence>
<dbReference type="OrthoDB" id="2354757at2759"/>
<feature type="signal peptide" evidence="6">
    <location>
        <begin position="1"/>
        <end position="17"/>
    </location>
</feature>
<feature type="transmembrane region" description="Helical" evidence="5">
    <location>
        <begin position="157"/>
        <end position="183"/>
    </location>
</feature>
<feature type="transmembrane region" description="Helical" evidence="5">
    <location>
        <begin position="189"/>
        <end position="210"/>
    </location>
</feature>
<dbReference type="InterPro" id="IPR009571">
    <property type="entry name" value="SUR7/Rim9-like_fungi"/>
</dbReference>
<feature type="chain" id="PRO_5024786887" description="PH-response regulator protein palI/RIM9" evidence="6">
    <location>
        <begin position="18"/>
        <end position="301"/>
    </location>
</feature>
<dbReference type="RefSeq" id="XP_034012901.1">
    <property type="nucleotide sequence ID" value="XM_034154833.1"/>
</dbReference>
<name>A0A642UVE6_DIURU</name>
<dbReference type="EMBL" id="SWFT01000066">
    <property type="protein sequence ID" value="KAA8903695.1"/>
    <property type="molecule type" value="Genomic_DNA"/>
</dbReference>